<evidence type="ECO:0000313" key="1">
    <source>
        <dbReference type="EMBL" id="MPN63912.1"/>
    </source>
</evidence>
<protein>
    <submittedName>
        <fullName evidence="1">Uncharacterized protein</fullName>
    </submittedName>
</protein>
<dbReference type="EMBL" id="VSSQ01144025">
    <property type="protein sequence ID" value="MPN63912.1"/>
    <property type="molecule type" value="Genomic_DNA"/>
</dbReference>
<comment type="caution">
    <text evidence="1">The sequence shown here is derived from an EMBL/GenBank/DDBJ whole genome shotgun (WGS) entry which is preliminary data.</text>
</comment>
<accession>A0A645JKY4</accession>
<sequence>MAVVQHRPIDDPFRIFSKMLQVLVVRRNHSKTFLPVEPVQQRFGNSPSDLRLGTATELIDQYHRLLIAIPKEELHVHQVRTVGAQVVLDTLLVANINKYMVEDTCP</sequence>
<proteinExistence type="predicted"/>
<gene>
    <name evidence="1" type="ORF">SDC9_211679</name>
</gene>
<name>A0A645JKY4_9ZZZZ</name>
<organism evidence="1">
    <name type="scientific">bioreactor metagenome</name>
    <dbReference type="NCBI Taxonomy" id="1076179"/>
    <lineage>
        <taxon>unclassified sequences</taxon>
        <taxon>metagenomes</taxon>
        <taxon>ecological metagenomes</taxon>
    </lineage>
</organism>
<dbReference type="AlphaFoldDB" id="A0A645JKY4"/>
<reference evidence="1" key="1">
    <citation type="submission" date="2019-08" db="EMBL/GenBank/DDBJ databases">
        <authorList>
            <person name="Kucharzyk K."/>
            <person name="Murdoch R.W."/>
            <person name="Higgins S."/>
            <person name="Loffler F."/>
        </authorList>
    </citation>
    <scope>NUCLEOTIDE SEQUENCE</scope>
</reference>